<dbReference type="Gene3D" id="1.20.272.10">
    <property type="match status" value="1"/>
</dbReference>
<dbReference type="InterPro" id="IPR021886">
    <property type="entry name" value="MgsA_C"/>
</dbReference>
<gene>
    <name evidence="5" type="ORF">H5993_00880</name>
</gene>
<protein>
    <submittedName>
        <fullName evidence="5">Replication-associated recombination protein A</fullName>
    </submittedName>
</protein>
<proteinExistence type="inferred from homology"/>
<dbReference type="SMART" id="SM00382">
    <property type="entry name" value="AAA"/>
    <property type="match status" value="1"/>
</dbReference>
<dbReference type="EMBL" id="JACJJQ010000002">
    <property type="protein sequence ID" value="MBM6753323.1"/>
    <property type="molecule type" value="Genomic_DNA"/>
</dbReference>
<dbReference type="InterPro" id="IPR032423">
    <property type="entry name" value="AAA_assoc_2"/>
</dbReference>
<dbReference type="Gene3D" id="1.10.8.60">
    <property type="match status" value="1"/>
</dbReference>
<evidence type="ECO:0000313" key="5">
    <source>
        <dbReference type="EMBL" id="MBM6753323.1"/>
    </source>
</evidence>
<organism evidence="5 6">
    <name type="scientific">Limosilactobacillus alvi</name>
    <dbReference type="NCBI Taxonomy" id="990412"/>
    <lineage>
        <taxon>Bacteria</taxon>
        <taxon>Bacillati</taxon>
        <taxon>Bacillota</taxon>
        <taxon>Bacilli</taxon>
        <taxon>Lactobacillales</taxon>
        <taxon>Lactobacillaceae</taxon>
        <taxon>Limosilactobacillus</taxon>
    </lineage>
</organism>
<dbReference type="InterPro" id="IPR003593">
    <property type="entry name" value="AAA+_ATPase"/>
</dbReference>
<dbReference type="InterPro" id="IPR008921">
    <property type="entry name" value="DNA_pol3_clamp-load_cplx_C"/>
</dbReference>
<dbReference type="SUPFAM" id="SSF52540">
    <property type="entry name" value="P-loop containing nucleoside triphosphate hydrolases"/>
    <property type="match status" value="1"/>
</dbReference>
<dbReference type="Proteomes" id="UP000776629">
    <property type="component" value="Unassembled WGS sequence"/>
</dbReference>
<dbReference type="InterPro" id="IPR027417">
    <property type="entry name" value="P-loop_NTPase"/>
</dbReference>
<evidence type="ECO:0000256" key="3">
    <source>
        <dbReference type="ARBA" id="ARBA00022840"/>
    </source>
</evidence>
<accession>A0ABS2ELD9</accession>
<evidence type="ECO:0000259" key="4">
    <source>
        <dbReference type="SMART" id="SM00382"/>
    </source>
</evidence>
<keyword evidence="2" id="KW-0547">Nucleotide-binding</keyword>
<comment type="similarity">
    <text evidence="1">Belongs to the AAA ATPase family. RarA/MGS1/WRNIP1 subfamily.</text>
</comment>
<evidence type="ECO:0000313" key="6">
    <source>
        <dbReference type="Proteomes" id="UP000776629"/>
    </source>
</evidence>
<keyword evidence="6" id="KW-1185">Reference proteome</keyword>
<dbReference type="InterPro" id="IPR051314">
    <property type="entry name" value="AAA_ATPase_RarA/MGS1/WRNIP1"/>
</dbReference>
<keyword evidence="3" id="KW-0067">ATP-binding</keyword>
<dbReference type="SUPFAM" id="SSF48019">
    <property type="entry name" value="post-AAA+ oligomerization domain-like"/>
    <property type="match status" value="1"/>
</dbReference>
<reference evidence="5 6" key="1">
    <citation type="journal article" date="2021" name="Sci. Rep.">
        <title>The distribution of antibiotic resistance genes in chicken gut microbiota commensals.</title>
        <authorList>
            <person name="Juricova H."/>
            <person name="Matiasovicova J."/>
            <person name="Kubasova T."/>
            <person name="Cejkova D."/>
            <person name="Rychlik I."/>
        </authorList>
    </citation>
    <scope>NUCLEOTIDE SEQUENCE [LARGE SCALE GENOMIC DNA]</scope>
    <source>
        <strain evidence="5 6">An810</strain>
    </source>
</reference>
<dbReference type="CDD" id="cd00009">
    <property type="entry name" value="AAA"/>
    <property type="match status" value="1"/>
</dbReference>
<dbReference type="PANTHER" id="PTHR13779">
    <property type="entry name" value="WERNER HELICASE-INTERACTING PROTEIN 1 FAMILY MEMBER"/>
    <property type="match status" value="1"/>
</dbReference>
<dbReference type="Pfam" id="PF16193">
    <property type="entry name" value="AAA_assoc_2"/>
    <property type="match status" value="1"/>
</dbReference>
<dbReference type="CDD" id="cd18139">
    <property type="entry name" value="HLD_clamp_RarA"/>
    <property type="match status" value="1"/>
</dbReference>
<sequence length="449" mass="49730">MFLKLIIRIKIRFGIDYTIERSNLLQPLAFRMRPRSLTEVVGQQHLIGPGKIIWRMVQAHMLSSMILYGPPGTGKTSIASAIAGSTKYALRTLNAATDTKKDLQVVAEEAKLSGTVILLLDEIHRLDKTKQDFLLPHLENGRIILIGATTENPYITINPAIRSRTQIFEVKPLTTNDMIQAIDRAVTDRERGLGKMNLALTAEAKQQLILTANGDLRSALNGLELAARSTAPSDDGVIHLTTEVITDSLQKRQITGDKNGDAHYDVISAFQKSIRGSDTDAALHYLARLIEMGDLPIIARRLMVIAYEDVGLANPPACERTVLAVQAAQQLGFPEARIPLANAVIELCLSPKSNSAISAIDAASARLAKGNYGTIPNYLKDAHYKGATKLGHGTEYRYPHDYPEDWIRQQYLPDPIKQDQYYHPKTNGKFEVAYGRQYLQLLKAQRGKS</sequence>
<dbReference type="Pfam" id="PF12002">
    <property type="entry name" value="MgsA_C"/>
    <property type="match status" value="1"/>
</dbReference>
<name>A0ABS2ELD9_9LACO</name>
<evidence type="ECO:0000256" key="2">
    <source>
        <dbReference type="ARBA" id="ARBA00022741"/>
    </source>
</evidence>
<dbReference type="InterPro" id="IPR003959">
    <property type="entry name" value="ATPase_AAA_core"/>
</dbReference>
<dbReference type="Pfam" id="PF00004">
    <property type="entry name" value="AAA"/>
    <property type="match status" value="1"/>
</dbReference>
<comment type="caution">
    <text evidence="5">The sequence shown here is derived from an EMBL/GenBank/DDBJ whole genome shotgun (WGS) entry which is preliminary data.</text>
</comment>
<feature type="domain" description="AAA+ ATPase" evidence="4">
    <location>
        <begin position="61"/>
        <end position="173"/>
    </location>
</feature>
<evidence type="ECO:0000256" key="1">
    <source>
        <dbReference type="ARBA" id="ARBA00008959"/>
    </source>
</evidence>
<dbReference type="PANTHER" id="PTHR13779:SF7">
    <property type="entry name" value="ATPASE WRNIP1"/>
    <property type="match status" value="1"/>
</dbReference>
<dbReference type="Gene3D" id="3.40.50.300">
    <property type="entry name" value="P-loop containing nucleotide triphosphate hydrolases"/>
    <property type="match status" value="1"/>
</dbReference>
<dbReference type="Gene3D" id="1.10.3710.10">
    <property type="entry name" value="DNA polymerase III clamp loader subunits, C-terminal domain"/>
    <property type="match status" value="1"/>
</dbReference>